<dbReference type="SUPFAM" id="SSF57783">
    <property type="entry name" value="Zinc beta-ribbon"/>
    <property type="match status" value="1"/>
</dbReference>
<dbReference type="EMBL" id="WKJJ01000001">
    <property type="protein sequence ID" value="MRV70559.1"/>
    <property type="molecule type" value="Genomic_DNA"/>
</dbReference>
<dbReference type="GO" id="GO:0004386">
    <property type="term" value="F:helicase activity"/>
    <property type="evidence" value="ECO:0007669"/>
    <property type="project" value="InterPro"/>
</dbReference>
<organism evidence="2 3">
    <name type="scientific">Pseudoduganella rivuli</name>
    <dbReference type="NCBI Taxonomy" id="2666085"/>
    <lineage>
        <taxon>Bacteria</taxon>
        <taxon>Pseudomonadati</taxon>
        <taxon>Pseudomonadota</taxon>
        <taxon>Betaproteobacteria</taxon>
        <taxon>Burkholderiales</taxon>
        <taxon>Oxalobacteraceae</taxon>
        <taxon>Telluria group</taxon>
        <taxon>Pseudoduganella</taxon>
    </lineage>
</organism>
<gene>
    <name evidence="2" type="ORF">GJ700_02350</name>
</gene>
<dbReference type="InterPro" id="IPR006171">
    <property type="entry name" value="TOPRIM_dom"/>
</dbReference>
<sequence>MNRIEYEARYEEMLVRAHGRWTSLLLALGIDKTILNRRNQPCPVNGCGGIDRFQYTDKFGEGNYHCRKCGPGGGFKLLCGVQQLRAGEALRRIEGAIGYVNGPPVDTAQRLPGHDKMRALARKIWAEAEPLRHGDECTRYLARRGLELSEYPATLRFHPSLGYYVDGGNGKPLRVRDYPALLASVQGPEGEMITLHRTYLSNGWKAPLHDAKKLLSSGIDGAAIRLGEPSTELDISEGLENGLAVFKRTGGHPVWSALNAGNMRVLWIPQSVERLRIYGDNDADGDFSGQASAYILAQQMVRRRVNNTPIRVEVFIPKKAGTDWASVWLASLKRIALAA</sequence>
<evidence type="ECO:0000313" key="2">
    <source>
        <dbReference type="EMBL" id="MRV70559.1"/>
    </source>
</evidence>
<dbReference type="InterPro" id="IPR055570">
    <property type="entry name" value="DUF7146"/>
</dbReference>
<dbReference type="InterPro" id="IPR013237">
    <property type="entry name" value="Phage_T7_Gp4_N"/>
</dbReference>
<comment type="caution">
    <text evidence="2">The sequence shown here is derived from an EMBL/GenBank/DDBJ whole genome shotgun (WGS) entry which is preliminary data.</text>
</comment>
<proteinExistence type="predicted"/>
<dbReference type="RefSeq" id="WP_154371027.1">
    <property type="nucleotide sequence ID" value="NZ_WKJJ01000001.1"/>
</dbReference>
<dbReference type="AlphaFoldDB" id="A0A7X2LS92"/>
<dbReference type="Pfam" id="PF13362">
    <property type="entry name" value="Toprim_3"/>
    <property type="match status" value="1"/>
</dbReference>
<name>A0A7X2LS92_9BURK</name>
<evidence type="ECO:0000313" key="3">
    <source>
        <dbReference type="Proteomes" id="UP000446768"/>
    </source>
</evidence>
<reference evidence="2 3" key="1">
    <citation type="submission" date="2019-11" db="EMBL/GenBank/DDBJ databases">
        <title>Novel species isolated from a subtropical stream in China.</title>
        <authorList>
            <person name="Lu H."/>
        </authorList>
    </citation>
    <scope>NUCLEOTIDE SEQUENCE [LARGE SCALE GENOMIC DNA]</scope>
    <source>
        <strain evidence="2 3">FT92W</strain>
    </source>
</reference>
<accession>A0A7X2LS92</accession>
<feature type="domain" description="DNA primase/helicase Gp4 N-terminal Bacteriophage T7-like" evidence="1">
    <location>
        <begin position="37"/>
        <end position="75"/>
    </location>
</feature>
<protein>
    <submittedName>
        <fullName evidence="2">Zinc-binding protein</fullName>
    </submittedName>
</protein>
<dbReference type="Pfam" id="PF08273">
    <property type="entry name" value="Zn_Ribbon_Prim"/>
    <property type="match status" value="1"/>
</dbReference>
<keyword evidence="3" id="KW-1185">Reference proteome</keyword>
<dbReference type="GO" id="GO:0008270">
    <property type="term" value="F:zinc ion binding"/>
    <property type="evidence" value="ECO:0007669"/>
    <property type="project" value="InterPro"/>
</dbReference>
<evidence type="ECO:0000259" key="1">
    <source>
        <dbReference type="SMART" id="SM00778"/>
    </source>
</evidence>
<dbReference type="Proteomes" id="UP000446768">
    <property type="component" value="Unassembled WGS sequence"/>
</dbReference>
<dbReference type="SMART" id="SM00778">
    <property type="entry name" value="Prim_Zn_Ribbon"/>
    <property type="match status" value="1"/>
</dbReference>
<dbReference type="Pfam" id="PF23639">
    <property type="entry name" value="DUF7146"/>
    <property type="match status" value="1"/>
</dbReference>